<evidence type="ECO:0000313" key="8">
    <source>
        <dbReference type="Proteomes" id="UP000008144"/>
    </source>
</evidence>
<feature type="domain" description="Fibrinogen C-terminal" evidence="6">
    <location>
        <begin position="120"/>
        <end position="181"/>
    </location>
</feature>
<dbReference type="PANTHER" id="PTHR16146">
    <property type="entry name" value="INTELECTIN"/>
    <property type="match status" value="1"/>
</dbReference>
<evidence type="ECO:0000256" key="5">
    <source>
        <dbReference type="SAM" id="Phobius"/>
    </source>
</evidence>
<keyword evidence="1" id="KW-0479">Metal-binding</keyword>
<dbReference type="InParanoid" id="F6ZD42"/>
<keyword evidence="4" id="KW-1015">Disulfide bond</keyword>
<reference evidence="7" key="4">
    <citation type="submission" date="2025-09" db="UniProtKB">
        <authorList>
            <consortium name="Ensembl"/>
        </authorList>
    </citation>
    <scope>IDENTIFICATION</scope>
</reference>
<dbReference type="Gene3D" id="3.90.215.10">
    <property type="entry name" value="Gamma Fibrinogen, chain A, domain 1"/>
    <property type="match status" value="1"/>
</dbReference>
<feature type="transmembrane region" description="Helical" evidence="5">
    <location>
        <begin position="62"/>
        <end position="83"/>
    </location>
</feature>
<sequence length="407" mass="44872">MDNDYRARNENVRAIAFNSILAACDQNEEIYSNEPRQENAGARQNNVQPAQNKRHSQKFWKIFASIIFVVIITVSAVVIHYTLANKAAVDCTSTSSQNSGDKVTTTTTTTNTPTNTGTYGTLTNPALSCLDIKNTSGVTNDGYYFLQPSGTVVPFQAFCDMTTSGGGWTLVASVHENDIIGKCTTGDMWFSNDLPRYSLFSRNWENTNLFGKADKATSADYKNIGYSSIKAANLMLRHVPNKTPVDQSKSLASLQYHTSNNFLDEHGGNLFTTYTRHYPMNPKSTVAPCASNHLAVPVTYTIGKSTLSNFVPPSMHSATTTGFLQIRAESYDGTYYAMCPAVKLNNCDGQYVCIGGVKNGYTQSNDCNDYTVNTDWNGLTNNPDYHTSKTYAHSTTDIESTIMIFYR</sequence>
<evidence type="ECO:0000313" key="7">
    <source>
        <dbReference type="Ensembl" id="ENSCINP00000014107.3"/>
    </source>
</evidence>
<dbReference type="GO" id="GO:0070492">
    <property type="term" value="F:oligosaccharide binding"/>
    <property type="evidence" value="ECO:0000318"/>
    <property type="project" value="GO_Central"/>
</dbReference>
<evidence type="ECO:0000256" key="4">
    <source>
        <dbReference type="ARBA" id="ARBA00023157"/>
    </source>
</evidence>
<dbReference type="AlphaFoldDB" id="F6ZD42"/>
<dbReference type="NCBIfam" id="NF040941">
    <property type="entry name" value="GGGWT_bact"/>
    <property type="match status" value="1"/>
</dbReference>
<dbReference type="Pfam" id="PF00147">
    <property type="entry name" value="Fibrinogen_C"/>
    <property type="match status" value="1"/>
</dbReference>
<dbReference type="GeneTree" id="ENSGT00940000163443"/>
<protein>
    <recommendedName>
        <fullName evidence="6">Fibrinogen C-terminal domain-containing protein</fullName>
    </recommendedName>
</protein>
<dbReference type="Ensembl" id="ENSCINT00000014107.3">
    <property type="protein sequence ID" value="ENSCINP00000014107.3"/>
    <property type="gene ID" value="ENSCING00000015708.2"/>
</dbReference>
<dbReference type="GO" id="GO:0005615">
    <property type="term" value="C:extracellular space"/>
    <property type="evidence" value="ECO:0000318"/>
    <property type="project" value="GO_Central"/>
</dbReference>
<evidence type="ECO:0000256" key="1">
    <source>
        <dbReference type="ARBA" id="ARBA00022723"/>
    </source>
</evidence>
<dbReference type="HOGENOM" id="CLU_739564_0_0_1"/>
<dbReference type="PROSITE" id="PS51257">
    <property type="entry name" value="PROKAR_LIPOPROTEIN"/>
    <property type="match status" value="1"/>
</dbReference>
<dbReference type="Proteomes" id="UP000008144">
    <property type="component" value="Chromosome 1"/>
</dbReference>
<dbReference type="EMBL" id="EAAA01000178">
    <property type="status" value="NOT_ANNOTATED_CDS"/>
    <property type="molecule type" value="Genomic_DNA"/>
</dbReference>
<reference evidence="8" key="1">
    <citation type="journal article" date="2002" name="Science">
        <title>The draft genome of Ciona intestinalis: insights into chordate and vertebrate origins.</title>
        <authorList>
            <person name="Dehal P."/>
            <person name="Satou Y."/>
            <person name="Campbell R.K."/>
            <person name="Chapman J."/>
            <person name="Degnan B."/>
            <person name="De Tomaso A."/>
            <person name="Davidson B."/>
            <person name="Di Gregorio A."/>
            <person name="Gelpke M."/>
            <person name="Goodstein D.M."/>
            <person name="Harafuji N."/>
            <person name="Hastings K.E."/>
            <person name="Ho I."/>
            <person name="Hotta K."/>
            <person name="Huang W."/>
            <person name="Kawashima T."/>
            <person name="Lemaire P."/>
            <person name="Martinez D."/>
            <person name="Meinertzhagen I.A."/>
            <person name="Necula S."/>
            <person name="Nonaka M."/>
            <person name="Putnam N."/>
            <person name="Rash S."/>
            <person name="Saiga H."/>
            <person name="Satake M."/>
            <person name="Terry A."/>
            <person name="Yamada L."/>
            <person name="Wang H.G."/>
            <person name="Awazu S."/>
            <person name="Azumi K."/>
            <person name="Boore J."/>
            <person name="Branno M."/>
            <person name="Chin-Bow S."/>
            <person name="DeSantis R."/>
            <person name="Doyle S."/>
            <person name="Francino P."/>
            <person name="Keys D.N."/>
            <person name="Haga S."/>
            <person name="Hayashi H."/>
            <person name="Hino K."/>
            <person name="Imai K.S."/>
            <person name="Inaba K."/>
            <person name="Kano S."/>
            <person name="Kobayashi K."/>
            <person name="Kobayashi M."/>
            <person name="Lee B.I."/>
            <person name="Makabe K.W."/>
            <person name="Manohar C."/>
            <person name="Matassi G."/>
            <person name="Medina M."/>
            <person name="Mochizuki Y."/>
            <person name="Mount S."/>
            <person name="Morishita T."/>
            <person name="Miura S."/>
            <person name="Nakayama A."/>
            <person name="Nishizaka S."/>
            <person name="Nomoto H."/>
            <person name="Ohta F."/>
            <person name="Oishi K."/>
            <person name="Rigoutsos I."/>
            <person name="Sano M."/>
            <person name="Sasaki A."/>
            <person name="Sasakura Y."/>
            <person name="Shoguchi E."/>
            <person name="Shin-i T."/>
            <person name="Spagnuolo A."/>
            <person name="Stainier D."/>
            <person name="Suzuki M.M."/>
            <person name="Tassy O."/>
            <person name="Takatori N."/>
            <person name="Tokuoka M."/>
            <person name="Yagi K."/>
            <person name="Yoshizaki F."/>
            <person name="Wada S."/>
            <person name="Zhang C."/>
            <person name="Hyatt P.D."/>
            <person name="Larimer F."/>
            <person name="Detter C."/>
            <person name="Doggett N."/>
            <person name="Glavina T."/>
            <person name="Hawkins T."/>
            <person name="Richardson P."/>
            <person name="Lucas S."/>
            <person name="Kohara Y."/>
            <person name="Levine M."/>
            <person name="Satoh N."/>
            <person name="Rokhsar D.S."/>
        </authorList>
    </citation>
    <scope>NUCLEOTIDE SEQUENCE [LARGE SCALE GENOMIC DNA]</scope>
</reference>
<keyword evidence="5" id="KW-1133">Transmembrane helix</keyword>
<evidence type="ECO:0000256" key="2">
    <source>
        <dbReference type="ARBA" id="ARBA00022734"/>
    </source>
</evidence>
<keyword evidence="3" id="KW-0106">Calcium</keyword>
<dbReference type="InterPro" id="IPR014716">
    <property type="entry name" value="Fibrinogen_a/b/g_C_1"/>
</dbReference>
<organism evidence="7 8">
    <name type="scientific">Ciona intestinalis</name>
    <name type="common">Transparent sea squirt</name>
    <name type="synonym">Ascidia intestinalis</name>
    <dbReference type="NCBI Taxonomy" id="7719"/>
    <lineage>
        <taxon>Eukaryota</taxon>
        <taxon>Metazoa</taxon>
        <taxon>Chordata</taxon>
        <taxon>Tunicata</taxon>
        <taxon>Ascidiacea</taxon>
        <taxon>Phlebobranchia</taxon>
        <taxon>Cionidae</taxon>
        <taxon>Ciona</taxon>
    </lineage>
</organism>
<dbReference type="InterPro" id="IPR002181">
    <property type="entry name" value="Fibrinogen_a/b/g_C_dom"/>
</dbReference>
<dbReference type="PANTHER" id="PTHR16146:SF46">
    <property type="entry name" value="INTELECTIN-1A-RELATED"/>
    <property type="match status" value="1"/>
</dbReference>
<dbReference type="PROSITE" id="PS51406">
    <property type="entry name" value="FIBRINOGEN_C_2"/>
    <property type="match status" value="1"/>
</dbReference>
<keyword evidence="5" id="KW-0472">Membrane</keyword>
<evidence type="ECO:0000259" key="6">
    <source>
        <dbReference type="PROSITE" id="PS51406"/>
    </source>
</evidence>
<reference evidence="7" key="3">
    <citation type="submission" date="2025-08" db="UniProtKB">
        <authorList>
            <consortium name="Ensembl"/>
        </authorList>
    </citation>
    <scope>IDENTIFICATION</scope>
</reference>
<keyword evidence="5" id="KW-0812">Transmembrane</keyword>
<name>F6ZD42_CIOIN</name>
<proteinExistence type="predicted"/>
<dbReference type="InterPro" id="IPR036056">
    <property type="entry name" value="Fibrinogen-like_C"/>
</dbReference>
<keyword evidence="8" id="KW-1185">Reference proteome</keyword>
<reference evidence="7" key="2">
    <citation type="journal article" date="2008" name="Genome Biol.">
        <title>Improved genome assembly and evidence-based global gene model set for the chordate Ciona intestinalis: new insight into intron and operon populations.</title>
        <authorList>
            <person name="Satou Y."/>
            <person name="Mineta K."/>
            <person name="Ogasawara M."/>
            <person name="Sasakura Y."/>
            <person name="Shoguchi E."/>
            <person name="Ueno K."/>
            <person name="Yamada L."/>
            <person name="Matsumoto J."/>
            <person name="Wasserscheid J."/>
            <person name="Dewar K."/>
            <person name="Wiley G.B."/>
            <person name="Macmil S.L."/>
            <person name="Roe B.A."/>
            <person name="Zeller R.W."/>
            <person name="Hastings K.E."/>
            <person name="Lemaire P."/>
            <person name="Lindquist E."/>
            <person name="Endo T."/>
            <person name="Hotta K."/>
            <person name="Inaba K."/>
        </authorList>
    </citation>
    <scope>NUCLEOTIDE SEQUENCE [LARGE SCALE GENOMIC DNA]</scope>
    <source>
        <strain evidence="7">wild type</strain>
    </source>
</reference>
<keyword evidence="2" id="KW-0430">Lectin</keyword>
<dbReference type="SUPFAM" id="SSF56496">
    <property type="entry name" value="Fibrinogen C-terminal domain-like"/>
    <property type="match status" value="1"/>
</dbReference>
<dbReference type="GO" id="GO:0046872">
    <property type="term" value="F:metal ion binding"/>
    <property type="evidence" value="ECO:0007669"/>
    <property type="project" value="UniProtKB-KW"/>
</dbReference>
<accession>F6ZD42</accession>
<evidence type="ECO:0000256" key="3">
    <source>
        <dbReference type="ARBA" id="ARBA00022837"/>
    </source>
</evidence>